<name>A0ABQ7W2R3_SOLTU</name>
<evidence type="ECO:0000313" key="3">
    <source>
        <dbReference type="Proteomes" id="UP000826656"/>
    </source>
</evidence>
<comment type="caution">
    <text evidence="2">The sequence shown here is derived from an EMBL/GenBank/DDBJ whole genome shotgun (WGS) entry which is preliminary data.</text>
</comment>
<dbReference type="EMBL" id="JAIVGD010000005">
    <property type="protein sequence ID" value="KAH0775046.1"/>
    <property type="molecule type" value="Genomic_DNA"/>
</dbReference>
<evidence type="ECO:0000313" key="2">
    <source>
        <dbReference type="EMBL" id="KAH0775046.1"/>
    </source>
</evidence>
<accession>A0ABQ7W2R3</accession>
<reference evidence="2 3" key="1">
    <citation type="journal article" date="2021" name="bioRxiv">
        <title>Chromosome-scale and haplotype-resolved genome assembly of a tetraploid potato cultivar.</title>
        <authorList>
            <person name="Sun H."/>
            <person name="Jiao W.-B."/>
            <person name="Krause K."/>
            <person name="Campoy J.A."/>
            <person name="Goel M."/>
            <person name="Folz-Donahue K."/>
            <person name="Kukat C."/>
            <person name="Huettel B."/>
            <person name="Schneeberger K."/>
        </authorList>
    </citation>
    <scope>NUCLEOTIDE SEQUENCE [LARGE SCALE GENOMIC DNA]</scope>
    <source>
        <strain evidence="2">SolTubOtavaFocal</strain>
        <tissue evidence="2">Leaves</tissue>
    </source>
</reference>
<proteinExistence type="predicted"/>
<protein>
    <recommendedName>
        <fullName evidence="4">Retrotransposon gag domain-containing protein</fullName>
    </recommendedName>
</protein>
<sequence>MHPLSQNEAFENLSEASKDGENGGRPFKFKTKQISFINDLSSQIGTNLIEIENENETLYNLVDISMYDGTCLPQNHLKAYLDWLARIGQGNEYNMILFVRMLTGPALMWYANQGTRKWFSWIDDMLNLHLPKEV</sequence>
<dbReference type="Proteomes" id="UP000826656">
    <property type="component" value="Unassembled WGS sequence"/>
</dbReference>
<keyword evidence="3" id="KW-1185">Reference proteome</keyword>
<evidence type="ECO:0008006" key="4">
    <source>
        <dbReference type="Google" id="ProtNLM"/>
    </source>
</evidence>
<feature type="region of interest" description="Disordered" evidence="1">
    <location>
        <begin position="1"/>
        <end position="26"/>
    </location>
</feature>
<organism evidence="2 3">
    <name type="scientific">Solanum tuberosum</name>
    <name type="common">Potato</name>
    <dbReference type="NCBI Taxonomy" id="4113"/>
    <lineage>
        <taxon>Eukaryota</taxon>
        <taxon>Viridiplantae</taxon>
        <taxon>Streptophyta</taxon>
        <taxon>Embryophyta</taxon>
        <taxon>Tracheophyta</taxon>
        <taxon>Spermatophyta</taxon>
        <taxon>Magnoliopsida</taxon>
        <taxon>eudicotyledons</taxon>
        <taxon>Gunneridae</taxon>
        <taxon>Pentapetalae</taxon>
        <taxon>asterids</taxon>
        <taxon>lamiids</taxon>
        <taxon>Solanales</taxon>
        <taxon>Solanaceae</taxon>
        <taxon>Solanoideae</taxon>
        <taxon>Solaneae</taxon>
        <taxon>Solanum</taxon>
    </lineage>
</organism>
<evidence type="ECO:0000256" key="1">
    <source>
        <dbReference type="SAM" id="MobiDB-lite"/>
    </source>
</evidence>
<gene>
    <name evidence="2" type="ORF">KY290_012183</name>
</gene>